<evidence type="ECO:0000313" key="3">
    <source>
        <dbReference type="Proteomes" id="UP000265750"/>
    </source>
</evidence>
<dbReference type="InterPro" id="IPR029058">
    <property type="entry name" value="AB_hydrolase_fold"/>
</dbReference>
<sequence length="268" mass="28331">MGREAGALLTRAGRLPQRGMRVIASSCACARCGAEPQQTGADMRLILVPAFACDGDLYEPLIPLLRPDFDCRVVVPAAPDMAACAREVVDAAEGRPCLVAGTSFGGHVAREAAISAPALVRGLVVMGAAPQASASREVFDRRRAAIEDDGGAEMLEEMARAIVFEPEGRGQEAADTFRAMAARAGTDRLLAQNEALMTRPDRTADLPGLACRSLLVWGEADAFSAPEAGRAMAQAMPEAEFVLLEECGHLPTLETPMRVAAAIRARFL</sequence>
<protein>
    <submittedName>
        <fullName evidence="2">Alpha/beta fold hydrolase</fullName>
    </submittedName>
</protein>
<evidence type="ECO:0000259" key="1">
    <source>
        <dbReference type="Pfam" id="PF12697"/>
    </source>
</evidence>
<dbReference type="GO" id="GO:0016787">
    <property type="term" value="F:hydrolase activity"/>
    <property type="evidence" value="ECO:0007669"/>
    <property type="project" value="UniProtKB-KW"/>
</dbReference>
<keyword evidence="3" id="KW-1185">Reference proteome</keyword>
<accession>A0A3A1WKH2</accession>
<keyword evidence="2" id="KW-0378">Hydrolase</keyword>
<comment type="caution">
    <text evidence="2">The sequence shown here is derived from an EMBL/GenBank/DDBJ whole genome shotgun (WGS) entry which is preliminary data.</text>
</comment>
<dbReference type="Pfam" id="PF12697">
    <property type="entry name" value="Abhydrolase_6"/>
    <property type="match status" value="1"/>
</dbReference>
<dbReference type="Gene3D" id="3.40.50.1820">
    <property type="entry name" value="alpha/beta hydrolase"/>
    <property type="match status" value="1"/>
</dbReference>
<feature type="domain" description="AB hydrolase-1" evidence="1">
    <location>
        <begin position="46"/>
        <end position="262"/>
    </location>
</feature>
<dbReference type="EMBL" id="QYRN01000005">
    <property type="protein sequence ID" value="RIY00802.1"/>
    <property type="molecule type" value="Genomic_DNA"/>
</dbReference>
<dbReference type="OrthoDB" id="8680283at2"/>
<evidence type="ECO:0000313" key="2">
    <source>
        <dbReference type="EMBL" id="RIY00802.1"/>
    </source>
</evidence>
<dbReference type="SUPFAM" id="SSF53474">
    <property type="entry name" value="alpha/beta-Hydrolases"/>
    <property type="match status" value="1"/>
</dbReference>
<dbReference type="PANTHER" id="PTHR43798">
    <property type="entry name" value="MONOACYLGLYCEROL LIPASE"/>
    <property type="match status" value="1"/>
</dbReference>
<dbReference type="InterPro" id="IPR050266">
    <property type="entry name" value="AB_hydrolase_sf"/>
</dbReference>
<organism evidence="2 3">
    <name type="scientific">Aureimonas flava</name>
    <dbReference type="NCBI Taxonomy" id="2320271"/>
    <lineage>
        <taxon>Bacteria</taxon>
        <taxon>Pseudomonadati</taxon>
        <taxon>Pseudomonadota</taxon>
        <taxon>Alphaproteobacteria</taxon>
        <taxon>Hyphomicrobiales</taxon>
        <taxon>Aurantimonadaceae</taxon>
        <taxon>Aureimonas</taxon>
    </lineage>
</organism>
<name>A0A3A1WKH2_9HYPH</name>
<reference evidence="3" key="1">
    <citation type="submission" date="2018-09" db="EMBL/GenBank/DDBJ databases">
        <authorList>
            <person name="Tuo L."/>
        </authorList>
    </citation>
    <scope>NUCLEOTIDE SEQUENCE [LARGE SCALE GENOMIC DNA]</scope>
    <source>
        <strain evidence="3">M2BS4Y-1</strain>
    </source>
</reference>
<dbReference type="InterPro" id="IPR000073">
    <property type="entry name" value="AB_hydrolase_1"/>
</dbReference>
<dbReference type="Proteomes" id="UP000265750">
    <property type="component" value="Unassembled WGS sequence"/>
</dbReference>
<gene>
    <name evidence="2" type="ORF">D3218_10350</name>
</gene>
<dbReference type="AlphaFoldDB" id="A0A3A1WKH2"/>
<proteinExistence type="predicted"/>